<accession>A0A8H5CHN7</accession>
<keyword evidence="7" id="KW-1185">Reference proteome</keyword>
<comment type="caution">
    <text evidence="6">The sequence shown here is derived from an EMBL/GenBank/DDBJ whole genome shotgun (WGS) entry which is preliminary data.</text>
</comment>
<sequence length="366" mass="40530">MLDMNTFPVVHPYAIEPSAHLAVDELQRVLHTHAHQTSAFRVGLAVLVALRRISCSQRVPPSALILGSPIVISATTCDVSQDSDVFPGEYEGNKVICKRLRVRTPVGERNTIAEDTWAIHEGLLWFYCQGPGVLSFLGYYIHEEAPSGTALYLVSPYQESGTLLEHLKVYKGNSRRISLIRDVVKGLDSLHEKGIIHGDIRGCNIFINEAGHALIGGFGCACLSSDRPISVSRYPGPPGSFIGSIPYQPPEHLDALRNDKFVFPSASADIYSLACLMYEMYTGLSPFHEISPRRLPSIRACHIMEAIATDRSRIPLKPDEQDLAYHENGLTSEIWALMEESWDRDAQRRPSARAIGGHPLFTDISD</sequence>
<name>A0A8H5CHN7_9AGAR</name>
<keyword evidence="1" id="KW-0808">Transferase</keyword>
<dbReference type="EMBL" id="JAACJK010000003">
    <property type="protein sequence ID" value="KAF5340747.1"/>
    <property type="molecule type" value="Genomic_DNA"/>
</dbReference>
<dbReference type="PROSITE" id="PS50011">
    <property type="entry name" value="PROTEIN_KINASE_DOM"/>
    <property type="match status" value="1"/>
</dbReference>
<proteinExistence type="predicted"/>
<protein>
    <recommendedName>
        <fullName evidence="5">Protein kinase domain-containing protein</fullName>
    </recommendedName>
</protein>
<dbReference type="CDD" id="cd00180">
    <property type="entry name" value="PKc"/>
    <property type="match status" value="1"/>
</dbReference>
<dbReference type="PANTHER" id="PTHR44329:SF288">
    <property type="entry name" value="MITOGEN-ACTIVATED PROTEIN KINASE KINASE KINASE 20"/>
    <property type="match status" value="1"/>
</dbReference>
<dbReference type="Pfam" id="PF00069">
    <property type="entry name" value="Pkinase"/>
    <property type="match status" value="1"/>
</dbReference>
<dbReference type="AlphaFoldDB" id="A0A8H5CHN7"/>
<dbReference type="InterPro" id="IPR008266">
    <property type="entry name" value="Tyr_kinase_AS"/>
</dbReference>
<gene>
    <name evidence="6" type="ORF">D9611_007394</name>
</gene>
<dbReference type="Proteomes" id="UP000541558">
    <property type="component" value="Unassembled WGS sequence"/>
</dbReference>
<dbReference type="InterPro" id="IPR051681">
    <property type="entry name" value="Ser/Thr_Kinases-Pseudokinases"/>
</dbReference>
<keyword evidence="3" id="KW-0418">Kinase</keyword>
<evidence type="ECO:0000259" key="5">
    <source>
        <dbReference type="PROSITE" id="PS50011"/>
    </source>
</evidence>
<evidence type="ECO:0000313" key="6">
    <source>
        <dbReference type="EMBL" id="KAF5340747.1"/>
    </source>
</evidence>
<dbReference type="Gene3D" id="1.10.510.10">
    <property type="entry name" value="Transferase(Phosphotransferase) domain 1"/>
    <property type="match status" value="1"/>
</dbReference>
<dbReference type="SUPFAM" id="SSF56112">
    <property type="entry name" value="Protein kinase-like (PK-like)"/>
    <property type="match status" value="1"/>
</dbReference>
<keyword evidence="4" id="KW-0067">ATP-binding</keyword>
<organism evidence="6 7">
    <name type="scientific">Ephemerocybe angulata</name>
    <dbReference type="NCBI Taxonomy" id="980116"/>
    <lineage>
        <taxon>Eukaryota</taxon>
        <taxon>Fungi</taxon>
        <taxon>Dikarya</taxon>
        <taxon>Basidiomycota</taxon>
        <taxon>Agaricomycotina</taxon>
        <taxon>Agaricomycetes</taxon>
        <taxon>Agaricomycetidae</taxon>
        <taxon>Agaricales</taxon>
        <taxon>Agaricineae</taxon>
        <taxon>Psathyrellaceae</taxon>
        <taxon>Ephemerocybe</taxon>
    </lineage>
</organism>
<dbReference type="InterPro" id="IPR000719">
    <property type="entry name" value="Prot_kinase_dom"/>
</dbReference>
<feature type="domain" description="Protein kinase" evidence="5">
    <location>
        <begin position="71"/>
        <end position="361"/>
    </location>
</feature>
<reference evidence="6 7" key="1">
    <citation type="journal article" date="2020" name="ISME J.">
        <title>Uncovering the hidden diversity of litter-decomposition mechanisms in mushroom-forming fungi.</title>
        <authorList>
            <person name="Floudas D."/>
            <person name="Bentzer J."/>
            <person name="Ahren D."/>
            <person name="Johansson T."/>
            <person name="Persson P."/>
            <person name="Tunlid A."/>
        </authorList>
    </citation>
    <scope>NUCLEOTIDE SEQUENCE [LARGE SCALE GENOMIC DNA]</scope>
    <source>
        <strain evidence="6 7">CBS 175.51</strain>
    </source>
</reference>
<dbReference type="InterPro" id="IPR011009">
    <property type="entry name" value="Kinase-like_dom_sf"/>
</dbReference>
<evidence type="ECO:0000313" key="7">
    <source>
        <dbReference type="Proteomes" id="UP000541558"/>
    </source>
</evidence>
<dbReference type="OrthoDB" id="4062651at2759"/>
<dbReference type="GO" id="GO:0005524">
    <property type="term" value="F:ATP binding"/>
    <property type="evidence" value="ECO:0007669"/>
    <property type="project" value="UniProtKB-KW"/>
</dbReference>
<dbReference type="GO" id="GO:0004674">
    <property type="term" value="F:protein serine/threonine kinase activity"/>
    <property type="evidence" value="ECO:0007669"/>
    <property type="project" value="TreeGrafter"/>
</dbReference>
<evidence type="ECO:0000256" key="3">
    <source>
        <dbReference type="ARBA" id="ARBA00022777"/>
    </source>
</evidence>
<dbReference type="PANTHER" id="PTHR44329">
    <property type="entry name" value="SERINE/THREONINE-PROTEIN KINASE TNNI3K-RELATED"/>
    <property type="match status" value="1"/>
</dbReference>
<dbReference type="PROSITE" id="PS00109">
    <property type="entry name" value="PROTEIN_KINASE_TYR"/>
    <property type="match status" value="1"/>
</dbReference>
<evidence type="ECO:0000256" key="1">
    <source>
        <dbReference type="ARBA" id="ARBA00022679"/>
    </source>
</evidence>
<evidence type="ECO:0000256" key="2">
    <source>
        <dbReference type="ARBA" id="ARBA00022741"/>
    </source>
</evidence>
<evidence type="ECO:0000256" key="4">
    <source>
        <dbReference type="ARBA" id="ARBA00022840"/>
    </source>
</evidence>
<keyword evidence="2" id="KW-0547">Nucleotide-binding</keyword>